<dbReference type="Pfam" id="PF08263">
    <property type="entry name" value="LRRNT_2"/>
    <property type="match status" value="1"/>
</dbReference>
<evidence type="ECO:0000313" key="12">
    <source>
        <dbReference type="EMBL" id="KAH7537748.1"/>
    </source>
</evidence>
<evidence type="ECO:0000259" key="10">
    <source>
        <dbReference type="Pfam" id="PF08263"/>
    </source>
</evidence>
<keyword evidence="8" id="KW-0675">Receptor</keyword>
<evidence type="ECO:0000256" key="6">
    <source>
        <dbReference type="ARBA" id="ARBA00022989"/>
    </source>
</evidence>
<evidence type="ECO:0000313" key="13">
    <source>
        <dbReference type="Proteomes" id="UP000813462"/>
    </source>
</evidence>
<comment type="subcellular location">
    <subcellularLocation>
        <location evidence="1">Membrane</location>
        <topology evidence="1">Single-pass type I membrane protein</topology>
    </subcellularLocation>
</comment>
<dbReference type="PANTHER" id="PTHR48063:SF112">
    <property type="entry name" value="RECEPTOR LIKE PROTEIN 30-LIKE"/>
    <property type="match status" value="1"/>
</dbReference>
<evidence type="ECO:0000256" key="3">
    <source>
        <dbReference type="ARBA" id="ARBA00022692"/>
    </source>
</evidence>
<dbReference type="PANTHER" id="PTHR48063">
    <property type="entry name" value="LRR RECEPTOR-LIKE KINASE"/>
    <property type="match status" value="1"/>
</dbReference>
<dbReference type="GO" id="GO:0016020">
    <property type="term" value="C:membrane"/>
    <property type="evidence" value="ECO:0007669"/>
    <property type="project" value="UniProtKB-SubCell"/>
</dbReference>
<dbReference type="InterPro" id="IPR046956">
    <property type="entry name" value="RLP23-like"/>
</dbReference>
<evidence type="ECO:0000256" key="5">
    <source>
        <dbReference type="ARBA" id="ARBA00022737"/>
    </source>
</evidence>
<keyword evidence="9" id="KW-0325">Glycoprotein</keyword>
<evidence type="ECO:0000256" key="4">
    <source>
        <dbReference type="ARBA" id="ARBA00022729"/>
    </source>
</evidence>
<evidence type="ECO:0000256" key="8">
    <source>
        <dbReference type="ARBA" id="ARBA00023170"/>
    </source>
</evidence>
<keyword evidence="3" id="KW-0812">Transmembrane</keyword>
<gene>
    <name evidence="12" type="ORF">FEM48_Zijuj03G0125900</name>
    <name evidence="11" type="ORF">FEM48_Zijuj04G0135800</name>
</gene>
<dbReference type="InterPro" id="IPR032675">
    <property type="entry name" value="LRR_dom_sf"/>
</dbReference>
<dbReference type="SUPFAM" id="SSF52058">
    <property type="entry name" value="L domain-like"/>
    <property type="match status" value="1"/>
</dbReference>
<evidence type="ECO:0000313" key="11">
    <source>
        <dbReference type="EMBL" id="KAH7533484.1"/>
    </source>
</evidence>
<dbReference type="InterPro" id="IPR013210">
    <property type="entry name" value="LRR_N_plant-typ"/>
</dbReference>
<keyword evidence="4" id="KW-0732">Signal</keyword>
<reference evidence="11" key="1">
    <citation type="journal article" date="2021" name="Front. Plant Sci.">
        <title>Chromosome-Scale Genome Assembly for Chinese Sour Jujube and Insights Into Its Genome Evolution and Domestication Signature.</title>
        <authorList>
            <person name="Shen L.-Y."/>
            <person name="Luo H."/>
            <person name="Wang X.-L."/>
            <person name="Wang X.-M."/>
            <person name="Qiu X.-J."/>
            <person name="Liu H."/>
            <person name="Zhou S.-S."/>
            <person name="Jia K.-H."/>
            <person name="Nie S."/>
            <person name="Bao Y.-T."/>
            <person name="Zhang R.-G."/>
            <person name="Yun Q.-Z."/>
            <person name="Chai Y.-H."/>
            <person name="Lu J.-Y."/>
            <person name="Li Y."/>
            <person name="Zhao S.-W."/>
            <person name="Mao J.-F."/>
            <person name="Jia S.-G."/>
            <person name="Mao Y.-M."/>
        </authorList>
    </citation>
    <scope>NUCLEOTIDE SEQUENCE</scope>
    <source>
        <strain evidence="11">AT0</strain>
        <tissue evidence="11">Leaf</tissue>
    </source>
</reference>
<evidence type="ECO:0000256" key="2">
    <source>
        <dbReference type="ARBA" id="ARBA00022614"/>
    </source>
</evidence>
<evidence type="ECO:0000256" key="1">
    <source>
        <dbReference type="ARBA" id="ARBA00004479"/>
    </source>
</evidence>
<evidence type="ECO:0000256" key="9">
    <source>
        <dbReference type="ARBA" id="ARBA00023180"/>
    </source>
</evidence>
<dbReference type="Gene3D" id="3.80.10.10">
    <property type="entry name" value="Ribonuclease Inhibitor"/>
    <property type="match status" value="1"/>
</dbReference>
<comment type="caution">
    <text evidence="11">The sequence shown here is derived from an EMBL/GenBank/DDBJ whole genome shotgun (WGS) entry which is preliminary data.</text>
</comment>
<keyword evidence="2" id="KW-0433">Leucine-rich repeat</keyword>
<accession>A0A978VK65</accession>
<name>A0A978VK65_ZIZJJ</name>
<dbReference type="EMBL" id="JAEACU010000004">
    <property type="protein sequence ID" value="KAH7533484.1"/>
    <property type="molecule type" value="Genomic_DNA"/>
</dbReference>
<sequence length="159" mass="17927">MVKYCLEFLNPDWVYKICKSCENAKANVSHPQLSYIPNTPLDYTGVQINATSFYNANTDKLCKKSERKALLRFKEDLKDPMNNLFDWVGNGDCCSSTSVDCDNSIGYVHGLHVSSLNFNYSSDYNSVMGYGLGDKINPSLLELKHLKHLDLSRNNSKGI</sequence>
<protein>
    <recommendedName>
        <fullName evidence="10">Leucine-rich repeat-containing N-terminal plant-type domain-containing protein</fullName>
    </recommendedName>
</protein>
<dbReference type="EMBL" id="JAEACU010000003">
    <property type="protein sequence ID" value="KAH7537748.1"/>
    <property type="molecule type" value="Genomic_DNA"/>
</dbReference>
<keyword evidence="5" id="KW-0677">Repeat</keyword>
<dbReference type="AlphaFoldDB" id="A0A978VK65"/>
<dbReference type="Proteomes" id="UP000813462">
    <property type="component" value="Unassembled WGS sequence"/>
</dbReference>
<keyword evidence="6" id="KW-1133">Transmembrane helix</keyword>
<feature type="domain" description="Leucine-rich repeat-containing N-terminal plant-type" evidence="10">
    <location>
        <begin position="65"/>
        <end position="102"/>
    </location>
</feature>
<keyword evidence="7" id="KW-0472">Membrane</keyword>
<evidence type="ECO:0000256" key="7">
    <source>
        <dbReference type="ARBA" id="ARBA00023136"/>
    </source>
</evidence>
<proteinExistence type="predicted"/>
<organism evidence="11 13">
    <name type="scientific">Ziziphus jujuba var. spinosa</name>
    <dbReference type="NCBI Taxonomy" id="714518"/>
    <lineage>
        <taxon>Eukaryota</taxon>
        <taxon>Viridiplantae</taxon>
        <taxon>Streptophyta</taxon>
        <taxon>Embryophyta</taxon>
        <taxon>Tracheophyta</taxon>
        <taxon>Spermatophyta</taxon>
        <taxon>Magnoliopsida</taxon>
        <taxon>eudicotyledons</taxon>
        <taxon>Gunneridae</taxon>
        <taxon>Pentapetalae</taxon>
        <taxon>rosids</taxon>
        <taxon>fabids</taxon>
        <taxon>Rosales</taxon>
        <taxon>Rhamnaceae</taxon>
        <taxon>Paliureae</taxon>
        <taxon>Ziziphus</taxon>
    </lineage>
</organism>